<feature type="domain" description="Cas9 WED" evidence="1">
    <location>
        <begin position="1"/>
        <end position="67"/>
    </location>
</feature>
<dbReference type="Pfam" id="PF18070">
    <property type="entry name" value="Cas9_PI2"/>
    <property type="match status" value="1"/>
</dbReference>
<dbReference type="STRING" id="1318466.BN85402860"/>
<keyword evidence="4" id="KW-1185">Reference proteome</keyword>
<accession>U4KK32</accession>
<organism evidence="3 4">
    <name type="scientific">Alteracholeplasma palmae (strain ATCC 49389 / J233)</name>
    <name type="common">Acholeplasma palmae</name>
    <dbReference type="NCBI Taxonomy" id="1318466"/>
    <lineage>
        <taxon>Bacteria</taxon>
        <taxon>Bacillati</taxon>
        <taxon>Mycoplasmatota</taxon>
        <taxon>Mollicutes</taxon>
        <taxon>Acholeplasmatales</taxon>
        <taxon>Acholeplasmataceae</taxon>
        <taxon>Acholeplasma</taxon>
    </lineage>
</organism>
<dbReference type="EMBL" id="FO681347">
    <property type="protein sequence ID" value="CCV63863.1"/>
    <property type="molecule type" value="Genomic_DNA"/>
</dbReference>
<evidence type="ECO:0000259" key="1">
    <source>
        <dbReference type="Pfam" id="PF18061"/>
    </source>
</evidence>
<dbReference type="KEGG" id="apal:BN85402860"/>
<proteinExistence type="predicted"/>
<evidence type="ECO:0000259" key="2">
    <source>
        <dbReference type="Pfam" id="PF18070"/>
    </source>
</evidence>
<dbReference type="HOGENOM" id="CLU_1248362_0_0_14"/>
<dbReference type="Proteomes" id="UP000032740">
    <property type="component" value="Chromosome"/>
</dbReference>
<sequence>MYQNDPTTFEIVIKAFEQYKHEEYPFKVYKENYGYIRKYSKNNNGAPVINMKYLGDAIKSEVKDLSDRYNVDVTKKMVFQSSIKPFRVDVYYNGIQYKVVTVTYKDVVKKDGKYRIINYTEKIKKKEIDKKYIFRFSLFNNSIITIDNSEFYRFKGIVDLENKFEVTTANYRPVKQNKNNKEELDRIRRVINKKIKNITKYNVSNTGKIAKVEKEELKLVF</sequence>
<dbReference type="InterPro" id="IPR040656">
    <property type="entry name" value="Cas9_WED_dom"/>
</dbReference>
<evidence type="ECO:0000313" key="3">
    <source>
        <dbReference type="EMBL" id="CCV63863.1"/>
    </source>
</evidence>
<dbReference type="InterPro" id="IPR040555">
    <property type="entry name" value="Cas9_PI2"/>
</dbReference>
<gene>
    <name evidence="3" type="ORF">BN85402860</name>
</gene>
<dbReference type="AlphaFoldDB" id="U4KK32"/>
<protein>
    <submittedName>
        <fullName evidence="3">Uncharacterized protein</fullName>
    </submittedName>
</protein>
<dbReference type="RefSeq" id="WP_026655770.1">
    <property type="nucleotide sequence ID" value="NC_022538.1"/>
</dbReference>
<evidence type="ECO:0000313" key="4">
    <source>
        <dbReference type="Proteomes" id="UP000032740"/>
    </source>
</evidence>
<feature type="domain" description="Cas9 PI" evidence="2">
    <location>
        <begin position="85"/>
        <end position="139"/>
    </location>
</feature>
<dbReference type="Pfam" id="PF18061">
    <property type="entry name" value="CRISPR_Cas9_WED"/>
    <property type="match status" value="1"/>
</dbReference>
<name>U4KK32_ALTPJ</name>
<reference evidence="3 4" key="1">
    <citation type="journal article" date="2013" name="J. Mol. Microbiol. Biotechnol.">
        <title>Analysis of the Complete Genomes of Acholeplasma brassicae , A. palmae and A. laidlawii and Their Comparison to the Obligate Parasites from ' Candidatus Phytoplasma'.</title>
        <authorList>
            <person name="Kube M."/>
            <person name="Siewert C."/>
            <person name="Migdoll A.M."/>
            <person name="Duduk B."/>
            <person name="Holz S."/>
            <person name="Rabus R."/>
            <person name="Seemuller E."/>
            <person name="Mitrovic J."/>
            <person name="Muller I."/>
            <person name="Buttner C."/>
            <person name="Reinhardt R."/>
        </authorList>
    </citation>
    <scope>NUCLEOTIDE SEQUENCE [LARGE SCALE GENOMIC DNA]</scope>
    <source>
        <strain evidence="3 4">J233</strain>
    </source>
</reference>